<evidence type="ECO:0000313" key="4">
    <source>
        <dbReference type="Proteomes" id="UP000028990"/>
    </source>
</evidence>
<feature type="transmembrane region" description="Helical" evidence="2">
    <location>
        <begin position="45"/>
        <end position="67"/>
    </location>
</feature>
<accession>A0A091DSG5</accession>
<sequence>MESNETLKEEEFLESTEEGAAFNQTVFAEMETFIVDDLKPRKKNWVNCIMAVVIIYLILLTAGAVLLQLQVLKLQGAPDYFPNGTIIAEDNPSFSRLRLALELNDLQTQLSKVQVIQERLLQQVDNLTRNADHSNNYQLSPQTRIPGHSGGNGTSAKLLGGDCGTHLSLFSFVFSLDFPSSQSMFIEISVHQDPKGRKAAKVMEVPLAPKEKLVPREIKETWATQVRAVLGWQCSQGGRRDWASKFSAIVFAQCCRHPGHWVSPLLSR</sequence>
<evidence type="ECO:0000313" key="3">
    <source>
        <dbReference type="EMBL" id="KFO33433.1"/>
    </source>
</evidence>
<gene>
    <name evidence="3" type="ORF">H920_05157</name>
</gene>
<keyword evidence="2" id="KW-1133">Transmembrane helix</keyword>
<keyword evidence="2" id="KW-0812">Transmembrane</keyword>
<keyword evidence="3" id="KW-0675">Receptor</keyword>
<dbReference type="EMBL" id="KN122088">
    <property type="protein sequence ID" value="KFO33433.1"/>
    <property type="molecule type" value="Genomic_DNA"/>
</dbReference>
<feature type="region of interest" description="Disordered" evidence="1">
    <location>
        <begin position="132"/>
        <end position="151"/>
    </location>
</feature>
<proteinExistence type="predicted"/>
<keyword evidence="4" id="KW-1185">Reference proteome</keyword>
<keyword evidence="2" id="KW-0472">Membrane</keyword>
<protein>
    <submittedName>
        <fullName evidence="3">Macrophage receptor MARCO</fullName>
    </submittedName>
</protein>
<reference evidence="3 4" key="1">
    <citation type="submission" date="2013-11" db="EMBL/GenBank/DDBJ databases">
        <title>The Damaraland mole rat (Fukomys damarensis) genome and evolution of African mole rats.</title>
        <authorList>
            <person name="Gladyshev V.N."/>
            <person name="Fang X."/>
        </authorList>
    </citation>
    <scope>NUCLEOTIDE SEQUENCE [LARGE SCALE GENOMIC DNA]</scope>
    <source>
        <tissue evidence="3">Liver</tissue>
    </source>
</reference>
<name>A0A091DSG5_FUKDA</name>
<dbReference type="Proteomes" id="UP000028990">
    <property type="component" value="Unassembled WGS sequence"/>
</dbReference>
<evidence type="ECO:0000256" key="2">
    <source>
        <dbReference type="SAM" id="Phobius"/>
    </source>
</evidence>
<feature type="compositionally biased region" description="Polar residues" evidence="1">
    <location>
        <begin position="132"/>
        <end position="143"/>
    </location>
</feature>
<evidence type="ECO:0000256" key="1">
    <source>
        <dbReference type="SAM" id="MobiDB-lite"/>
    </source>
</evidence>
<organism evidence="3 4">
    <name type="scientific">Fukomys damarensis</name>
    <name type="common">Damaraland mole rat</name>
    <name type="synonym">Cryptomys damarensis</name>
    <dbReference type="NCBI Taxonomy" id="885580"/>
    <lineage>
        <taxon>Eukaryota</taxon>
        <taxon>Metazoa</taxon>
        <taxon>Chordata</taxon>
        <taxon>Craniata</taxon>
        <taxon>Vertebrata</taxon>
        <taxon>Euteleostomi</taxon>
        <taxon>Mammalia</taxon>
        <taxon>Eutheria</taxon>
        <taxon>Euarchontoglires</taxon>
        <taxon>Glires</taxon>
        <taxon>Rodentia</taxon>
        <taxon>Hystricomorpha</taxon>
        <taxon>Bathyergidae</taxon>
        <taxon>Fukomys</taxon>
    </lineage>
</organism>
<dbReference type="AlphaFoldDB" id="A0A091DSG5"/>